<evidence type="ECO:0000259" key="4">
    <source>
        <dbReference type="PROSITE" id="PS50106"/>
    </source>
</evidence>
<keyword evidence="5" id="KW-1185">Reference proteome</keyword>
<evidence type="ECO:0000313" key="8">
    <source>
        <dbReference type="RefSeq" id="XP_029656694.1"/>
    </source>
</evidence>
<accession>A0A6P7TY46</accession>
<evidence type="ECO:0000313" key="7">
    <source>
        <dbReference type="RefSeq" id="XP_029656688.1"/>
    </source>
</evidence>
<name>A0A6P7TY46_9MOLL</name>
<dbReference type="PROSITE" id="PS50106">
    <property type="entry name" value="PDZ"/>
    <property type="match status" value="1"/>
</dbReference>
<dbReference type="RefSeq" id="XP_029656688.1">
    <property type="nucleotide sequence ID" value="XM_029800828.1"/>
</dbReference>
<reference evidence="6 7" key="1">
    <citation type="submission" date="2025-08" db="UniProtKB">
        <authorList>
            <consortium name="RefSeq"/>
        </authorList>
    </citation>
    <scope>IDENTIFICATION</scope>
</reference>
<dbReference type="KEGG" id="osn:115230698"/>
<evidence type="ECO:0000256" key="1">
    <source>
        <dbReference type="ARBA" id="ARBA00004245"/>
    </source>
</evidence>
<dbReference type="PANTHER" id="PTHR10554:SF12">
    <property type="entry name" value="IP02644P"/>
    <property type="match status" value="1"/>
</dbReference>
<dbReference type="SMART" id="SM00228">
    <property type="entry name" value="PDZ"/>
    <property type="match status" value="1"/>
</dbReference>
<gene>
    <name evidence="7" type="primary">LOC115230692</name>
    <name evidence="6" type="synonym">LOC115227882</name>
    <name evidence="8" type="synonym">LOC115230698</name>
</gene>
<dbReference type="SUPFAM" id="SSF50156">
    <property type="entry name" value="PDZ domain-like"/>
    <property type="match status" value="1"/>
</dbReference>
<protein>
    <submittedName>
        <fullName evidence="6 7">Beta-1-syntrophin-like</fullName>
    </submittedName>
</protein>
<dbReference type="InterPro" id="IPR015482">
    <property type="entry name" value="Syntrophin"/>
</dbReference>
<dbReference type="GO" id="GO:0016010">
    <property type="term" value="C:dystrophin-associated glycoprotein complex"/>
    <property type="evidence" value="ECO:0007669"/>
    <property type="project" value="TreeGrafter"/>
</dbReference>
<dbReference type="KEGG" id="osn:115227882"/>
<comment type="similarity">
    <text evidence="2">Belongs to the syntrophin family.</text>
</comment>
<dbReference type="GO" id="GO:0005856">
    <property type="term" value="C:cytoskeleton"/>
    <property type="evidence" value="ECO:0007669"/>
    <property type="project" value="UniProtKB-SubCell"/>
</dbReference>
<dbReference type="PANTHER" id="PTHR10554">
    <property type="entry name" value="SYNTROPHIN"/>
    <property type="match status" value="1"/>
</dbReference>
<evidence type="ECO:0000256" key="3">
    <source>
        <dbReference type="ARBA" id="ARBA00023212"/>
    </source>
</evidence>
<dbReference type="Gene3D" id="2.30.42.10">
    <property type="match status" value="1"/>
</dbReference>
<evidence type="ECO:0000256" key="2">
    <source>
        <dbReference type="ARBA" id="ARBA00010798"/>
    </source>
</evidence>
<dbReference type="Pfam" id="PF00595">
    <property type="entry name" value="PDZ"/>
    <property type="match status" value="1"/>
</dbReference>
<keyword evidence="3" id="KW-0963">Cytoplasm</keyword>
<evidence type="ECO:0000313" key="5">
    <source>
        <dbReference type="Proteomes" id="UP000515154"/>
    </source>
</evidence>
<dbReference type="AlphaFoldDB" id="A0A6P7TY46"/>
<feature type="domain" description="PDZ" evidence="4">
    <location>
        <begin position="54"/>
        <end position="126"/>
    </location>
</feature>
<dbReference type="RefSeq" id="XP_029656694.1">
    <property type="nucleotide sequence ID" value="XM_029800834.1"/>
</dbReference>
<comment type="subcellular location">
    <subcellularLocation>
        <location evidence="1">Cytoplasm</location>
        <location evidence="1">Cytoskeleton</location>
    </subcellularLocation>
</comment>
<dbReference type="KEGG" id="osn:115230692"/>
<sequence length="359" mass="40540">MTCLKSKVIVSAFPKSTISYAELHDSTLSLQWTCKKSRPIIRKIYAIPDKFYGLGIVVKGGSKSNFPLIVTQIFKNSVFAKKGELQVGDVILSVNGNNIEDSIHSDAVSCIKACKTFVIIDVMSIRYLNWEKRNRAFNVLFWNLSQFPVAKNNEFSISLSGCRVIDHHDNVLVIESSQSKKNLTIKFPFAIVCTKWVHGIIFESSKTQLYNKICSIESSKNQLSHNSSIYILTWLYMKVATPAGVVKKPVSFVVTDKNVYVNDNIHKIEDLSNEITNCNSVINCRYIHNYKFSLTSKRSSSLCIVMKQASILGIKRTELLAIDANEKKQIISGFIKAVTGAINMEYSYCWGRFIGYIHE</sequence>
<dbReference type="InterPro" id="IPR001478">
    <property type="entry name" value="PDZ"/>
</dbReference>
<dbReference type="Proteomes" id="UP000515154">
    <property type="component" value="Unplaced"/>
</dbReference>
<dbReference type="CDD" id="cd06801">
    <property type="entry name" value="PDZ_syntrophin-like"/>
    <property type="match status" value="1"/>
</dbReference>
<evidence type="ECO:0000313" key="6">
    <source>
        <dbReference type="RefSeq" id="XP_029654453.1"/>
    </source>
</evidence>
<dbReference type="GO" id="GO:0005198">
    <property type="term" value="F:structural molecule activity"/>
    <property type="evidence" value="ECO:0007669"/>
    <property type="project" value="InterPro"/>
</dbReference>
<dbReference type="InterPro" id="IPR036034">
    <property type="entry name" value="PDZ_sf"/>
</dbReference>
<dbReference type="RefSeq" id="XP_029654453.1">
    <property type="nucleotide sequence ID" value="XM_029798593.1"/>
</dbReference>
<proteinExistence type="inferred from homology"/>
<keyword evidence="3" id="KW-0206">Cytoskeleton</keyword>
<organism evidence="5 7">
    <name type="scientific">Octopus sinensis</name>
    <name type="common">East Asian common octopus</name>
    <dbReference type="NCBI Taxonomy" id="2607531"/>
    <lineage>
        <taxon>Eukaryota</taxon>
        <taxon>Metazoa</taxon>
        <taxon>Spiralia</taxon>
        <taxon>Lophotrochozoa</taxon>
        <taxon>Mollusca</taxon>
        <taxon>Cephalopoda</taxon>
        <taxon>Coleoidea</taxon>
        <taxon>Octopodiformes</taxon>
        <taxon>Octopoda</taxon>
        <taxon>Incirrata</taxon>
        <taxon>Octopodidae</taxon>
        <taxon>Octopus</taxon>
    </lineage>
</organism>